<dbReference type="Gene3D" id="3.60.10.10">
    <property type="entry name" value="Endonuclease/exonuclease/phosphatase"/>
    <property type="match status" value="1"/>
</dbReference>
<keyword evidence="1" id="KW-0812">Transmembrane</keyword>
<dbReference type="InterPro" id="IPR005135">
    <property type="entry name" value="Endo/exonuclease/phosphatase"/>
</dbReference>
<dbReference type="AlphaFoldDB" id="A0A516PY56"/>
<keyword evidence="1" id="KW-1133">Transmembrane helix</keyword>
<protein>
    <submittedName>
        <fullName evidence="3">Endonuclease/exonuclease/phosphatase family protein</fullName>
    </submittedName>
</protein>
<keyword evidence="3" id="KW-0269">Exonuclease</keyword>
<dbReference type="EMBL" id="CP041692">
    <property type="protein sequence ID" value="QDP96115.1"/>
    <property type="molecule type" value="Genomic_DNA"/>
</dbReference>
<accession>A0A516PY56</accession>
<dbReference type="KEGG" id="mik:FOE78_09575"/>
<dbReference type="Pfam" id="PF03372">
    <property type="entry name" value="Exo_endo_phos"/>
    <property type="match status" value="1"/>
</dbReference>
<dbReference type="GO" id="GO:0004527">
    <property type="term" value="F:exonuclease activity"/>
    <property type="evidence" value="ECO:0007669"/>
    <property type="project" value="UniProtKB-KW"/>
</dbReference>
<name>A0A516PY56_9ACTN</name>
<evidence type="ECO:0000259" key="2">
    <source>
        <dbReference type="Pfam" id="PF03372"/>
    </source>
</evidence>
<dbReference type="SUPFAM" id="SSF56219">
    <property type="entry name" value="DNase I-like"/>
    <property type="match status" value="1"/>
</dbReference>
<evidence type="ECO:0000313" key="4">
    <source>
        <dbReference type="Proteomes" id="UP000319263"/>
    </source>
</evidence>
<reference evidence="3 4" key="1">
    <citation type="submission" date="2019-07" db="EMBL/GenBank/DDBJ databases">
        <title>Microlunatus dokdonensis sp. nov. isolated from the rhizospheric soil of the wild plant Elymus tsukushiensis.</title>
        <authorList>
            <person name="Ghim S.-Y."/>
            <person name="Hwang Y.-J."/>
            <person name="Son J.-S."/>
            <person name="Shin J.-H."/>
        </authorList>
    </citation>
    <scope>NUCLEOTIDE SEQUENCE [LARGE SCALE GENOMIC DNA]</scope>
    <source>
        <strain evidence="3 4">KUDC0627</strain>
    </source>
</reference>
<keyword evidence="3" id="KW-0378">Hydrolase</keyword>
<feature type="transmembrane region" description="Helical" evidence="1">
    <location>
        <begin position="89"/>
        <end position="109"/>
    </location>
</feature>
<dbReference type="OrthoDB" id="2340043at2"/>
<evidence type="ECO:0000313" key="3">
    <source>
        <dbReference type="EMBL" id="QDP96115.1"/>
    </source>
</evidence>
<organism evidence="3 4">
    <name type="scientific">Microlunatus elymi</name>
    <dbReference type="NCBI Taxonomy" id="2596828"/>
    <lineage>
        <taxon>Bacteria</taxon>
        <taxon>Bacillati</taxon>
        <taxon>Actinomycetota</taxon>
        <taxon>Actinomycetes</taxon>
        <taxon>Propionibacteriales</taxon>
        <taxon>Propionibacteriaceae</taxon>
        <taxon>Microlunatus</taxon>
    </lineage>
</organism>
<keyword evidence="4" id="KW-1185">Reference proteome</keyword>
<feature type="transmembrane region" description="Helical" evidence="1">
    <location>
        <begin position="28"/>
        <end position="51"/>
    </location>
</feature>
<dbReference type="RefSeq" id="WP_143986081.1">
    <property type="nucleotide sequence ID" value="NZ_CP041692.1"/>
</dbReference>
<dbReference type="InterPro" id="IPR036691">
    <property type="entry name" value="Endo/exonu/phosph_ase_sf"/>
</dbReference>
<gene>
    <name evidence="3" type="ORF">FOE78_09575</name>
</gene>
<dbReference type="GO" id="GO:0004519">
    <property type="term" value="F:endonuclease activity"/>
    <property type="evidence" value="ECO:0007669"/>
    <property type="project" value="UniProtKB-KW"/>
</dbReference>
<keyword evidence="1" id="KW-0472">Membrane</keyword>
<feature type="domain" description="Endonuclease/exonuclease/phosphatase" evidence="2">
    <location>
        <begin position="145"/>
        <end position="331"/>
    </location>
</feature>
<evidence type="ECO:0000256" key="1">
    <source>
        <dbReference type="SAM" id="Phobius"/>
    </source>
</evidence>
<proteinExistence type="predicted"/>
<dbReference type="Proteomes" id="UP000319263">
    <property type="component" value="Chromosome"/>
</dbReference>
<keyword evidence="3" id="KW-0540">Nuclease</keyword>
<sequence>MTDPARPRLEPDHHVRVYRSPAPRPYQALLVSIGALAVIPGIVAAFMRLVPPADDASGMTASFIPYGMIADLIALVCFAIALVRGRQRVVLAIMTGLSALLLILQLVWIGPQFVANPRPVTTEPFTVISLNTELGSVDVPQLRKISEQADVVILVEVTPTAYRTIKDALQPRFPDVVPSTIEANNESMILSRYPLRDARKLESTNPQWSAEAMIPQLGQVNLIAAHPCNPLCGHGHWTSEHRALLHRAEQLDHRPEFLAGDFNATADHGPMRRLARHGFVSGTDITGAGWMPTYPANRRIVPPLIQIDHVLVNDRLTVTSIDRFKIAGTDHLGLIARLAGTG</sequence>
<feature type="transmembrane region" description="Helical" evidence="1">
    <location>
        <begin position="63"/>
        <end position="82"/>
    </location>
</feature>
<keyword evidence="3" id="KW-0255">Endonuclease</keyword>